<evidence type="ECO:0000259" key="1">
    <source>
        <dbReference type="PROSITE" id="PS50800"/>
    </source>
</evidence>
<comment type="caution">
    <text evidence="2">The sequence shown here is derived from an EMBL/GenBank/DDBJ whole genome shotgun (WGS) entry which is preliminary data.</text>
</comment>
<dbReference type="EMBL" id="PGGS01000267">
    <property type="protein sequence ID" value="PNH05985.1"/>
    <property type="molecule type" value="Genomic_DNA"/>
</dbReference>
<feature type="domain" description="SAP" evidence="1">
    <location>
        <begin position="47"/>
        <end position="81"/>
    </location>
</feature>
<dbReference type="SMART" id="SM00513">
    <property type="entry name" value="SAP"/>
    <property type="match status" value="1"/>
</dbReference>
<dbReference type="Pfam" id="PF02037">
    <property type="entry name" value="SAP"/>
    <property type="match status" value="1"/>
</dbReference>
<evidence type="ECO:0000313" key="3">
    <source>
        <dbReference type="Proteomes" id="UP000236333"/>
    </source>
</evidence>
<dbReference type="InterPro" id="IPR036361">
    <property type="entry name" value="SAP_dom_sf"/>
</dbReference>
<evidence type="ECO:0000313" key="2">
    <source>
        <dbReference type="EMBL" id="PNH05985.1"/>
    </source>
</evidence>
<sequence length="83" mass="8678">MGAVAVGGPSDAVPPYEAAKQYQSVDVIGSGGTAVQTDPRAAAQRSMDAMTVSELKTQLKRRGMSSLGTRRELITRLQKSGAL</sequence>
<dbReference type="OrthoDB" id="568288at2759"/>
<keyword evidence="3" id="KW-1185">Reference proteome</keyword>
<dbReference type="InterPro" id="IPR003034">
    <property type="entry name" value="SAP_dom"/>
</dbReference>
<accession>A0A2J8A0F3</accession>
<organism evidence="2 3">
    <name type="scientific">Tetrabaena socialis</name>
    <dbReference type="NCBI Taxonomy" id="47790"/>
    <lineage>
        <taxon>Eukaryota</taxon>
        <taxon>Viridiplantae</taxon>
        <taxon>Chlorophyta</taxon>
        <taxon>core chlorophytes</taxon>
        <taxon>Chlorophyceae</taxon>
        <taxon>CS clade</taxon>
        <taxon>Chlamydomonadales</taxon>
        <taxon>Tetrabaenaceae</taxon>
        <taxon>Tetrabaena</taxon>
    </lineage>
</organism>
<proteinExistence type="predicted"/>
<dbReference type="SUPFAM" id="SSF68906">
    <property type="entry name" value="SAP domain"/>
    <property type="match status" value="1"/>
</dbReference>
<dbReference type="Proteomes" id="UP000236333">
    <property type="component" value="Unassembled WGS sequence"/>
</dbReference>
<protein>
    <recommendedName>
        <fullName evidence="1">SAP domain-containing protein</fullName>
    </recommendedName>
</protein>
<dbReference type="PROSITE" id="PS50800">
    <property type="entry name" value="SAP"/>
    <property type="match status" value="1"/>
</dbReference>
<name>A0A2J8A0F3_9CHLO</name>
<dbReference type="Gene3D" id="1.10.720.30">
    <property type="entry name" value="SAP domain"/>
    <property type="match status" value="1"/>
</dbReference>
<dbReference type="AlphaFoldDB" id="A0A2J8A0F3"/>
<gene>
    <name evidence="2" type="ORF">TSOC_007733</name>
</gene>
<reference evidence="2 3" key="1">
    <citation type="journal article" date="2017" name="Mol. Biol. Evol.">
        <title>The 4-celled Tetrabaena socialis nuclear genome reveals the essential components for genetic control of cell number at the origin of multicellularity in the volvocine lineage.</title>
        <authorList>
            <person name="Featherston J."/>
            <person name="Arakaki Y."/>
            <person name="Hanschen E.R."/>
            <person name="Ferris P.J."/>
            <person name="Michod R.E."/>
            <person name="Olson B.J.S.C."/>
            <person name="Nozaki H."/>
            <person name="Durand P.M."/>
        </authorList>
    </citation>
    <scope>NUCLEOTIDE SEQUENCE [LARGE SCALE GENOMIC DNA]</scope>
    <source>
        <strain evidence="2 3">NIES-571</strain>
    </source>
</reference>